<keyword evidence="8" id="KW-0732">Signal</keyword>
<evidence type="ECO:0000313" key="11">
    <source>
        <dbReference type="Proteomes" id="UP001302676"/>
    </source>
</evidence>
<dbReference type="InterPro" id="IPR000028">
    <property type="entry name" value="Chloroperoxidase"/>
</dbReference>
<dbReference type="Gene3D" id="1.10.489.10">
    <property type="entry name" value="Chloroperoxidase-like"/>
    <property type="match status" value="1"/>
</dbReference>
<dbReference type="PANTHER" id="PTHR33577">
    <property type="entry name" value="STERIGMATOCYSTIN BIOSYNTHESIS PEROXIDASE STCC-RELATED"/>
    <property type="match status" value="1"/>
</dbReference>
<dbReference type="InterPro" id="IPR036851">
    <property type="entry name" value="Chloroperoxidase-like_sf"/>
</dbReference>
<evidence type="ECO:0000256" key="7">
    <source>
        <dbReference type="ARBA" id="ARBA00025795"/>
    </source>
</evidence>
<feature type="signal peptide" evidence="8">
    <location>
        <begin position="1"/>
        <end position="17"/>
    </location>
</feature>
<evidence type="ECO:0000256" key="8">
    <source>
        <dbReference type="SAM" id="SignalP"/>
    </source>
</evidence>
<dbReference type="GO" id="GO:0046872">
    <property type="term" value="F:metal ion binding"/>
    <property type="evidence" value="ECO:0007669"/>
    <property type="project" value="UniProtKB-KW"/>
</dbReference>
<sequence>MKLNFLLQAALAGFAAAIDEPEGHEYHRHHGDSRSPCPGLNVMANHGFLPRSGLNIDLEAVRTGVVGAFNFEYTAFDMPFQQAVDFKLTTTGNSSTFHLADLAKHDTIEFDGSQSRNDFAFGNDNDFDPVIWHSVAKNLGLYHTGPAKEDQYVTIEVAARARAARVKEAMAANKHFNASEAQMMGSPGTTALYLATLWDDEAQAVPKKWIRAFFEEERIPYHEGYNPATRLQKTGADIADFFGKIVAVDTSTPKCKRGQL</sequence>
<keyword evidence="5" id="KW-0560">Oxidoreductase</keyword>
<protein>
    <submittedName>
        <fullName evidence="10">Chloroperoxidase</fullName>
    </submittedName>
</protein>
<dbReference type="PROSITE" id="PS51405">
    <property type="entry name" value="HEME_HALOPEROXIDASE"/>
    <property type="match status" value="1"/>
</dbReference>
<organism evidence="10 11">
    <name type="scientific">Dichotomopilus funicola</name>
    <dbReference type="NCBI Taxonomy" id="1934379"/>
    <lineage>
        <taxon>Eukaryota</taxon>
        <taxon>Fungi</taxon>
        <taxon>Dikarya</taxon>
        <taxon>Ascomycota</taxon>
        <taxon>Pezizomycotina</taxon>
        <taxon>Sordariomycetes</taxon>
        <taxon>Sordariomycetidae</taxon>
        <taxon>Sordariales</taxon>
        <taxon>Chaetomiaceae</taxon>
        <taxon>Dichotomopilus</taxon>
    </lineage>
</organism>
<evidence type="ECO:0000256" key="4">
    <source>
        <dbReference type="ARBA" id="ARBA00022723"/>
    </source>
</evidence>
<dbReference type="EMBL" id="MU853589">
    <property type="protein sequence ID" value="KAK4143155.1"/>
    <property type="molecule type" value="Genomic_DNA"/>
</dbReference>
<dbReference type="PANTHER" id="PTHR33577:SF19">
    <property type="entry name" value="HEME HALOPEROXIDASE FAMILY PROFILE DOMAIN-CONTAINING PROTEIN-RELATED"/>
    <property type="match status" value="1"/>
</dbReference>
<name>A0AAN6V1T7_9PEZI</name>
<dbReference type="GeneID" id="87817521"/>
<comment type="caution">
    <text evidence="10">The sequence shown here is derived from an EMBL/GenBank/DDBJ whole genome shotgun (WGS) entry which is preliminary data.</text>
</comment>
<reference evidence="10" key="1">
    <citation type="journal article" date="2023" name="Mol. Phylogenet. Evol.">
        <title>Genome-scale phylogeny and comparative genomics of the fungal order Sordariales.</title>
        <authorList>
            <person name="Hensen N."/>
            <person name="Bonometti L."/>
            <person name="Westerberg I."/>
            <person name="Brannstrom I.O."/>
            <person name="Guillou S."/>
            <person name="Cros-Aarteil S."/>
            <person name="Calhoun S."/>
            <person name="Haridas S."/>
            <person name="Kuo A."/>
            <person name="Mondo S."/>
            <person name="Pangilinan J."/>
            <person name="Riley R."/>
            <person name="LaButti K."/>
            <person name="Andreopoulos B."/>
            <person name="Lipzen A."/>
            <person name="Chen C."/>
            <person name="Yan M."/>
            <person name="Daum C."/>
            <person name="Ng V."/>
            <person name="Clum A."/>
            <person name="Steindorff A."/>
            <person name="Ohm R.A."/>
            <person name="Martin F."/>
            <person name="Silar P."/>
            <person name="Natvig D.O."/>
            <person name="Lalanne C."/>
            <person name="Gautier V."/>
            <person name="Ament-Velasquez S.L."/>
            <person name="Kruys A."/>
            <person name="Hutchinson M.I."/>
            <person name="Powell A.J."/>
            <person name="Barry K."/>
            <person name="Miller A.N."/>
            <person name="Grigoriev I.V."/>
            <person name="Debuchy R."/>
            <person name="Gladieux P."/>
            <person name="Hiltunen Thoren M."/>
            <person name="Johannesson H."/>
        </authorList>
    </citation>
    <scope>NUCLEOTIDE SEQUENCE</scope>
    <source>
        <strain evidence="10">CBS 141.50</strain>
    </source>
</reference>
<feature type="domain" description="Heme haloperoxidase family profile" evidence="9">
    <location>
        <begin position="22"/>
        <end position="240"/>
    </location>
</feature>
<evidence type="ECO:0000256" key="5">
    <source>
        <dbReference type="ARBA" id="ARBA00023002"/>
    </source>
</evidence>
<keyword evidence="3" id="KW-0349">Heme</keyword>
<gene>
    <name evidence="10" type="ORF">C8A04DRAFT_29172</name>
</gene>
<dbReference type="SUPFAM" id="SSF47571">
    <property type="entry name" value="Cloroperoxidase"/>
    <property type="match status" value="1"/>
</dbReference>
<keyword evidence="11" id="KW-1185">Reference proteome</keyword>
<evidence type="ECO:0000256" key="6">
    <source>
        <dbReference type="ARBA" id="ARBA00023004"/>
    </source>
</evidence>
<accession>A0AAN6V1T7</accession>
<dbReference type="AlphaFoldDB" id="A0AAN6V1T7"/>
<evidence type="ECO:0000259" key="9">
    <source>
        <dbReference type="PROSITE" id="PS51405"/>
    </source>
</evidence>
<dbReference type="Proteomes" id="UP001302676">
    <property type="component" value="Unassembled WGS sequence"/>
</dbReference>
<keyword evidence="6" id="KW-0408">Iron</keyword>
<comment type="similarity">
    <text evidence="7">Belongs to the chloroperoxidase family.</text>
</comment>
<dbReference type="GO" id="GO:0004601">
    <property type="term" value="F:peroxidase activity"/>
    <property type="evidence" value="ECO:0007669"/>
    <property type="project" value="UniProtKB-KW"/>
</dbReference>
<comment type="cofactor">
    <cofactor evidence="1">
        <name>heme b</name>
        <dbReference type="ChEBI" id="CHEBI:60344"/>
    </cofactor>
</comment>
<keyword evidence="2" id="KW-0575">Peroxidase</keyword>
<evidence type="ECO:0000256" key="2">
    <source>
        <dbReference type="ARBA" id="ARBA00022559"/>
    </source>
</evidence>
<evidence type="ECO:0000313" key="10">
    <source>
        <dbReference type="EMBL" id="KAK4143155.1"/>
    </source>
</evidence>
<dbReference type="Pfam" id="PF01328">
    <property type="entry name" value="Peroxidase_2"/>
    <property type="match status" value="1"/>
</dbReference>
<evidence type="ECO:0000256" key="1">
    <source>
        <dbReference type="ARBA" id="ARBA00001970"/>
    </source>
</evidence>
<reference evidence="10" key="2">
    <citation type="submission" date="2023-05" db="EMBL/GenBank/DDBJ databases">
        <authorList>
            <consortium name="Lawrence Berkeley National Laboratory"/>
            <person name="Steindorff A."/>
            <person name="Hensen N."/>
            <person name="Bonometti L."/>
            <person name="Westerberg I."/>
            <person name="Brannstrom I.O."/>
            <person name="Guillou S."/>
            <person name="Cros-Aarteil S."/>
            <person name="Calhoun S."/>
            <person name="Haridas S."/>
            <person name="Kuo A."/>
            <person name="Mondo S."/>
            <person name="Pangilinan J."/>
            <person name="Riley R."/>
            <person name="Labutti K."/>
            <person name="Andreopoulos B."/>
            <person name="Lipzen A."/>
            <person name="Chen C."/>
            <person name="Yanf M."/>
            <person name="Daum C."/>
            <person name="Ng V."/>
            <person name="Clum A."/>
            <person name="Ohm R."/>
            <person name="Martin F."/>
            <person name="Silar P."/>
            <person name="Natvig D."/>
            <person name="Lalanne C."/>
            <person name="Gautier V."/>
            <person name="Ament-Velasquez S.L."/>
            <person name="Kruys A."/>
            <person name="Hutchinson M.I."/>
            <person name="Powell A.J."/>
            <person name="Barry K."/>
            <person name="Miller A.N."/>
            <person name="Grigoriev I.V."/>
            <person name="Debuchy R."/>
            <person name="Gladieux P."/>
            <person name="Thoren M.H."/>
            <person name="Johannesson H."/>
        </authorList>
    </citation>
    <scope>NUCLEOTIDE SEQUENCE</scope>
    <source>
        <strain evidence="10">CBS 141.50</strain>
    </source>
</reference>
<dbReference type="RefSeq" id="XP_062636526.1">
    <property type="nucleotide sequence ID" value="XM_062780908.1"/>
</dbReference>
<feature type="chain" id="PRO_5042836670" evidence="8">
    <location>
        <begin position="18"/>
        <end position="260"/>
    </location>
</feature>
<keyword evidence="4" id="KW-0479">Metal-binding</keyword>
<proteinExistence type="inferred from homology"/>
<evidence type="ECO:0000256" key="3">
    <source>
        <dbReference type="ARBA" id="ARBA00022617"/>
    </source>
</evidence>